<dbReference type="Gene3D" id="3.40.50.10330">
    <property type="entry name" value="Probable inorganic polyphosphate/atp-NAD kinase, domain 1"/>
    <property type="match status" value="1"/>
</dbReference>
<dbReference type="InterPro" id="IPR050187">
    <property type="entry name" value="Lipid_Phosphate_FormReg"/>
</dbReference>
<dbReference type="PANTHER" id="PTHR12358:SF106">
    <property type="entry name" value="LIPID KINASE YEGS"/>
    <property type="match status" value="1"/>
</dbReference>
<keyword evidence="7" id="KW-0444">Lipid biosynthesis</keyword>
<dbReference type="Pfam" id="PF00781">
    <property type="entry name" value="DAGK_cat"/>
    <property type="match status" value="1"/>
</dbReference>
<keyword evidence="7" id="KW-0594">Phospholipid biosynthesis</keyword>
<evidence type="ECO:0000313" key="11">
    <source>
        <dbReference type="Proteomes" id="UP001500187"/>
    </source>
</evidence>
<keyword evidence="6" id="KW-0067">ATP-binding</keyword>
<keyword evidence="7" id="KW-0443">Lipid metabolism</keyword>
<dbReference type="SUPFAM" id="SSF111331">
    <property type="entry name" value="NAD kinase/diacylglycerol kinase-like"/>
    <property type="match status" value="1"/>
</dbReference>
<comment type="similarity">
    <text evidence="2">Belongs to the diacylglycerol/lipid kinase family.</text>
</comment>
<evidence type="ECO:0000256" key="3">
    <source>
        <dbReference type="ARBA" id="ARBA00022679"/>
    </source>
</evidence>
<dbReference type="EMBL" id="BAABKP010000001">
    <property type="protein sequence ID" value="GAA4787707.1"/>
    <property type="molecule type" value="Genomic_DNA"/>
</dbReference>
<proteinExistence type="inferred from homology"/>
<dbReference type="SMART" id="SM00046">
    <property type="entry name" value="DAGKc"/>
    <property type="match status" value="1"/>
</dbReference>
<reference evidence="11" key="1">
    <citation type="journal article" date="2019" name="Int. J. Syst. Evol. Microbiol.">
        <title>The Global Catalogue of Microorganisms (GCM) 10K type strain sequencing project: providing services to taxonomists for standard genome sequencing and annotation.</title>
        <authorList>
            <consortium name="The Broad Institute Genomics Platform"/>
            <consortium name="The Broad Institute Genome Sequencing Center for Infectious Disease"/>
            <person name="Wu L."/>
            <person name="Ma J."/>
        </authorList>
    </citation>
    <scope>NUCLEOTIDE SEQUENCE [LARGE SCALE GENOMIC DNA]</scope>
    <source>
        <strain evidence="11">JCM 18541</strain>
    </source>
</reference>
<dbReference type="GO" id="GO:0016301">
    <property type="term" value="F:kinase activity"/>
    <property type="evidence" value="ECO:0007669"/>
    <property type="project" value="UniProtKB-KW"/>
</dbReference>
<dbReference type="InterPro" id="IPR016064">
    <property type="entry name" value="NAD/diacylglycerol_kinase_sf"/>
</dbReference>
<keyword evidence="4" id="KW-0547">Nucleotide-binding</keyword>
<evidence type="ECO:0000256" key="8">
    <source>
        <dbReference type="ARBA" id="ARBA00023264"/>
    </source>
</evidence>
<dbReference type="InterPro" id="IPR001206">
    <property type="entry name" value="Diacylglycerol_kinase_cat_dom"/>
</dbReference>
<dbReference type="InterPro" id="IPR045540">
    <property type="entry name" value="YegS/DAGK_C"/>
</dbReference>
<protein>
    <submittedName>
        <fullName evidence="10">Diacylglycerol kinase family protein</fullName>
    </submittedName>
</protein>
<comment type="cofactor">
    <cofactor evidence="1">
        <name>Mg(2+)</name>
        <dbReference type="ChEBI" id="CHEBI:18420"/>
    </cofactor>
</comment>
<feature type="domain" description="DAGKc" evidence="9">
    <location>
        <begin position="50"/>
        <end position="180"/>
    </location>
</feature>
<dbReference type="Proteomes" id="UP001500187">
    <property type="component" value="Unassembled WGS sequence"/>
</dbReference>
<keyword evidence="5 10" id="KW-0418">Kinase</keyword>
<evidence type="ECO:0000256" key="4">
    <source>
        <dbReference type="ARBA" id="ARBA00022741"/>
    </source>
</evidence>
<keyword evidence="3" id="KW-0808">Transferase</keyword>
<accession>A0ABP9AXM9</accession>
<evidence type="ECO:0000313" key="10">
    <source>
        <dbReference type="EMBL" id="GAA4787707.1"/>
    </source>
</evidence>
<dbReference type="Pfam" id="PF19279">
    <property type="entry name" value="YegS_C"/>
    <property type="match status" value="1"/>
</dbReference>
<dbReference type="PROSITE" id="PS50146">
    <property type="entry name" value="DAGK"/>
    <property type="match status" value="1"/>
</dbReference>
<keyword evidence="8" id="KW-1208">Phospholipid metabolism</keyword>
<dbReference type="InterPro" id="IPR017438">
    <property type="entry name" value="ATP-NAD_kinase_N"/>
</dbReference>
<evidence type="ECO:0000256" key="2">
    <source>
        <dbReference type="ARBA" id="ARBA00005983"/>
    </source>
</evidence>
<gene>
    <name evidence="10" type="ORF">GCM10023352_01610</name>
</gene>
<sequence>MVSRSSILVASVTGAGVAAAASALLMRRARLARPDLFPVYRPLHRMIEPGEPRQVAVIYNPTKTRAEAAVRMITAQLGFANWPRAFFYESTLEDPGTGLAQQAVKDGADIVIAVGGDGTVRAVANGLAGTDARLGVVPLGTGNLLARNLELDISDLNGCINVALHGTSQAIDMIHLELTGHGKELDPIDYLVMGGAGFDAQIMNDTREDLKAKIGWLAYVGASFKHVFTRRRPAQISVDGGTPFARKIRTVLIANCGKIQGGLNLASVAEASDGRLEVIVLTPRNVVSWLRLAGQYMTRRPDTRFPVVEYFVGTSVTVDFPRQPLPVEVDGDVLGEVDSMTATVVPGAVNVNVYPEELEIRTFSDLVEAREDLVEQQVRWWQRLLRL</sequence>
<evidence type="ECO:0000256" key="1">
    <source>
        <dbReference type="ARBA" id="ARBA00001946"/>
    </source>
</evidence>
<name>A0ABP9AXM9_9MICC</name>
<organism evidence="10 11">
    <name type="scientific">Rothia endophytica</name>
    <dbReference type="NCBI Taxonomy" id="1324766"/>
    <lineage>
        <taxon>Bacteria</taxon>
        <taxon>Bacillati</taxon>
        <taxon>Actinomycetota</taxon>
        <taxon>Actinomycetes</taxon>
        <taxon>Micrococcales</taxon>
        <taxon>Micrococcaceae</taxon>
        <taxon>Rothia</taxon>
    </lineage>
</organism>
<dbReference type="PANTHER" id="PTHR12358">
    <property type="entry name" value="SPHINGOSINE KINASE"/>
    <property type="match status" value="1"/>
</dbReference>
<keyword evidence="11" id="KW-1185">Reference proteome</keyword>
<evidence type="ECO:0000256" key="6">
    <source>
        <dbReference type="ARBA" id="ARBA00022840"/>
    </source>
</evidence>
<evidence type="ECO:0000256" key="5">
    <source>
        <dbReference type="ARBA" id="ARBA00022777"/>
    </source>
</evidence>
<evidence type="ECO:0000256" key="7">
    <source>
        <dbReference type="ARBA" id="ARBA00023209"/>
    </source>
</evidence>
<dbReference type="RefSeq" id="WP_345443506.1">
    <property type="nucleotide sequence ID" value="NZ_BAABKP010000001.1"/>
</dbReference>
<comment type="caution">
    <text evidence="10">The sequence shown here is derived from an EMBL/GenBank/DDBJ whole genome shotgun (WGS) entry which is preliminary data.</text>
</comment>
<evidence type="ECO:0000259" key="9">
    <source>
        <dbReference type="PROSITE" id="PS50146"/>
    </source>
</evidence>
<dbReference type="Gene3D" id="2.60.200.40">
    <property type="match status" value="1"/>
</dbReference>